<sequence>MRKTFKRPLVTVGVTSYNSAATIGRCLQSVAEQSLGASRIEVLIVDDGSTDDTLAQARRFRAAAPWARFKVMRQSNTGNASTGRNRILETATGRYLFFVDADDYLGPKALSAMTASARRHRCDVVVGRYVGVDRSAPNVLGAEELPEVHDYHPGWLNSLHIQKLFRTTFLRRLGYRFNPQLNYANDHPFMLSAFLHAGRVSFVNSVDCYFITLAADHDGGPGHISRAARSPTEQLRFLHDCFGVLALARGEGGKTAQVAGRMRADYWNRLLKLHLPMLILRKTDDDAAAALGAAAANLAEIYGATTSRSRLAPGAARMLEALNTADGNHLVETARAVRQSPHDDDRP</sequence>
<dbReference type="Pfam" id="PF00535">
    <property type="entry name" value="Glycos_transf_2"/>
    <property type="match status" value="1"/>
</dbReference>
<dbReference type="SUPFAM" id="SSF53448">
    <property type="entry name" value="Nucleotide-diphospho-sugar transferases"/>
    <property type="match status" value="1"/>
</dbReference>
<dbReference type="InterPro" id="IPR001173">
    <property type="entry name" value="Glyco_trans_2-like"/>
</dbReference>
<name>A0A7W5TW00_9MICC</name>
<comment type="caution">
    <text evidence="2">The sequence shown here is derived from an EMBL/GenBank/DDBJ whole genome shotgun (WGS) entry which is preliminary data.</text>
</comment>
<dbReference type="RefSeq" id="WP_183358033.1">
    <property type="nucleotide sequence ID" value="NZ_BAABKR010000001.1"/>
</dbReference>
<dbReference type="PANTHER" id="PTHR22916">
    <property type="entry name" value="GLYCOSYLTRANSFERASE"/>
    <property type="match status" value="1"/>
</dbReference>
<dbReference type="InterPro" id="IPR029044">
    <property type="entry name" value="Nucleotide-diphossugar_trans"/>
</dbReference>
<dbReference type="Gene3D" id="3.90.550.10">
    <property type="entry name" value="Spore Coat Polysaccharide Biosynthesis Protein SpsA, Chain A"/>
    <property type="match status" value="1"/>
</dbReference>
<keyword evidence="3" id="KW-1185">Reference proteome</keyword>
<protein>
    <recommendedName>
        <fullName evidence="1">Glycosyltransferase 2-like domain-containing protein</fullName>
    </recommendedName>
</protein>
<reference evidence="2 3" key="1">
    <citation type="submission" date="2020-08" db="EMBL/GenBank/DDBJ databases">
        <title>Sequencing the genomes of 1000 actinobacteria strains.</title>
        <authorList>
            <person name="Klenk H.-P."/>
        </authorList>
    </citation>
    <scope>NUCLEOTIDE SEQUENCE [LARGE SCALE GENOMIC DNA]</scope>
    <source>
        <strain evidence="2 3">DSM 28238</strain>
    </source>
</reference>
<evidence type="ECO:0000313" key="3">
    <source>
        <dbReference type="Proteomes" id="UP000547528"/>
    </source>
</evidence>
<dbReference type="PANTHER" id="PTHR22916:SF3">
    <property type="entry name" value="UDP-GLCNAC:BETAGAL BETA-1,3-N-ACETYLGLUCOSAMINYLTRANSFERASE-LIKE PROTEIN 1"/>
    <property type="match status" value="1"/>
</dbReference>
<dbReference type="EMBL" id="JACIBT010000002">
    <property type="protein sequence ID" value="MBB3667624.1"/>
    <property type="molecule type" value="Genomic_DNA"/>
</dbReference>
<evidence type="ECO:0000313" key="2">
    <source>
        <dbReference type="EMBL" id="MBB3667624.1"/>
    </source>
</evidence>
<organism evidence="2 3">
    <name type="scientific">Garicola koreensis</name>
    <dbReference type="NCBI Taxonomy" id="1262554"/>
    <lineage>
        <taxon>Bacteria</taxon>
        <taxon>Bacillati</taxon>
        <taxon>Actinomycetota</taxon>
        <taxon>Actinomycetes</taxon>
        <taxon>Micrococcales</taxon>
        <taxon>Micrococcaceae</taxon>
        <taxon>Garicola</taxon>
    </lineage>
</organism>
<proteinExistence type="predicted"/>
<dbReference type="GO" id="GO:0016758">
    <property type="term" value="F:hexosyltransferase activity"/>
    <property type="evidence" value="ECO:0007669"/>
    <property type="project" value="UniProtKB-ARBA"/>
</dbReference>
<evidence type="ECO:0000259" key="1">
    <source>
        <dbReference type="Pfam" id="PF00535"/>
    </source>
</evidence>
<feature type="domain" description="Glycosyltransferase 2-like" evidence="1">
    <location>
        <begin position="11"/>
        <end position="134"/>
    </location>
</feature>
<accession>A0A7W5TW00</accession>
<dbReference type="Proteomes" id="UP000547528">
    <property type="component" value="Unassembled WGS sequence"/>
</dbReference>
<gene>
    <name evidence="2" type="ORF">FHX47_001243</name>
</gene>
<dbReference type="AlphaFoldDB" id="A0A7W5TW00"/>